<dbReference type="EMBL" id="CP036265">
    <property type="protein sequence ID" value="QDT17951.1"/>
    <property type="molecule type" value="Genomic_DNA"/>
</dbReference>
<dbReference type="NCBIfam" id="TIGR04283">
    <property type="entry name" value="glyco_like_mftF"/>
    <property type="match status" value="1"/>
</dbReference>
<accession>A0A517PEZ0</accession>
<dbReference type="AlphaFoldDB" id="A0A517PEZ0"/>
<dbReference type="Pfam" id="PF00535">
    <property type="entry name" value="Glycos_transf_2"/>
    <property type="match status" value="1"/>
</dbReference>
<organism evidence="7 8">
    <name type="scientific">Alienimonas californiensis</name>
    <dbReference type="NCBI Taxonomy" id="2527989"/>
    <lineage>
        <taxon>Bacteria</taxon>
        <taxon>Pseudomonadati</taxon>
        <taxon>Planctomycetota</taxon>
        <taxon>Planctomycetia</taxon>
        <taxon>Planctomycetales</taxon>
        <taxon>Planctomycetaceae</taxon>
        <taxon>Alienimonas</taxon>
    </lineage>
</organism>
<dbReference type="Gene3D" id="3.90.550.10">
    <property type="entry name" value="Spore Coat Polysaccharide Biosynthesis Protein SpsA, Chain A"/>
    <property type="match status" value="1"/>
</dbReference>
<reference evidence="7 8" key="1">
    <citation type="submission" date="2019-02" db="EMBL/GenBank/DDBJ databases">
        <title>Deep-cultivation of Planctomycetes and their phenomic and genomic characterization uncovers novel biology.</title>
        <authorList>
            <person name="Wiegand S."/>
            <person name="Jogler M."/>
            <person name="Boedeker C."/>
            <person name="Pinto D."/>
            <person name="Vollmers J."/>
            <person name="Rivas-Marin E."/>
            <person name="Kohn T."/>
            <person name="Peeters S.H."/>
            <person name="Heuer A."/>
            <person name="Rast P."/>
            <person name="Oberbeckmann S."/>
            <person name="Bunk B."/>
            <person name="Jeske O."/>
            <person name="Meyerdierks A."/>
            <person name="Storesund J.E."/>
            <person name="Kallscheuer N."/>
            <person name="Luecker S."/>
            <person name="Lage O.M."/>
            <person name="Pohl T."/>
            <person name="Merkel B.J."/>
            <person name="Hornburger P."/>
            <person name="Mueller R.-W."/>
            <person name="Bruemmer F."/>
            <person name="Labrenz M."/>
            <person name="Spormann A.M."/>
            <person name="Op den Camp H."/>
            <person name="Overmann J."/>
            <person name="Amann R."/>
            <person name="Jetten M.S.M."/>
            <person name="Mascher T."/>
            <person name="Medema M.H."/>
            <person name="Devos D.P."/>
            <person name="Kaster A.-K."/>
            <person name="Ovreas L."/>
            <person name="Rohde M."/>
            <person name="Galperin M.Y."/>
            <person name="Jogler C."/>
        </authorList>
    </citation>
    <scope>NUCLEOTIDE SEQUENCE [LARGE SCALE GENOMIC DNA]</scope>
    <source>
        <strain evidence="7 8">CA12</strain>
    </source>
</reference>
<dbReference type="KEGG" id="acaf:CA12_40890"/>
<gene>
    <name evidence="7" type="ORF">CA12_40890</name>
</gene>
<dbReference type="InterPro" id="IPR001173">
    <property type="entry name" value="Glyco_trans_2-like"/>
</dbReference>
<comment type="subcellular location">
    <subcellularLocation>
        <location evidence="1">Cell membrane</location>
    </subcellularLocation>
</comment>
<evidence type="ECO:0000256" key="5">
    <source>
        <dbReference type="ARBA" id="ARBA00023136"/>
    </source>
</evidence>
<keyword evidence="3 7" id="KW-0328">Glycosyltransferase</keyword>
<dbReference type="SUPFAM" id="SSF53448">
    <property type="entry name" value="Nucleotide-diphospho-sugar transferases"/>
    <property type="match status" value="1"/>
</dbReference>
<dbReference type="RefSeq" id="WP_145360941.1">
    <property type="nucleotide sequence ID" value="NZ_CP036265.1"/>
</dbReference>
<evidence type="ECO:0000256" key="4">
    <source>
        <dbReference type="ARBA" id="ARBA00022679"/>
    </source>
</evidence>
<dbReference type="InterPro" id="IPR026461">
    <property type="entry name" value="Trfase_2_rSAM/seldom_assoc"/>
</dbReference>
<sequence>MSDGHVSVVIPTLNEAAALPETLAHLGALDPPPGEVIVADGGSGDGTVSIAEAAGARVVRSPAGRARQMNAGAAAATGELLCFLHADTVLPPDYLATIAAALAEPGTALVGGRTTLTGPHGPSRLTSLHHRLKTHYAPLIYRPHRYAFSGLRLLFGDQAMACRASDFAAVGGFDESLPVMEDADLCLRMNRGLPPDRGRIRELPAPVQTSDRRVREWGVVRANVTYLAIAWGWAYGAPADWLGRFYPDVR</sequence>
<keyword evidence="8" id="KW-1185">Reference proteome</keyword>
<evidence type="ECO:0000256" key="1">
    <source>
        <dbReference type="ARBA" id="ARBA00004236"/>
    </source>
</evidence>
<evidence type="ECO:0000313" key="7">
    <source>
        <dbReference type="EMBL" id="QDT17951.1"/>
    </source>
</evidence>
<keyword evidence="5" id="KW-0472">Membrane</keyword>
<keyword evidence="2" id="KW-1003">Cell membrane</keyword>
<evidence type="ECO:0000259" key="6">
    <source>
        <dbReference type="Pfam" id="PF00535"/>
    </source>
</evidence>
<keyword evidence="4 7" id="KW-0808">Transferase</keyword>
<dbReference type="CDD" id="cd02522">
    <property type="entry name" value="GT_2_like_a"/>
    <property type="match status" value="1"/>
</dbReference>
<evidence type="ECO:0000256" key="3">
    <source>
        <dbReference type="ARBA" id="ARBA00022676"/>
    </source>
</evidence>
<dbReference type="PANTHER" id="PTHR43646">
    <property type="entry name" value="GLYCOSYLTRANSFERASE"/>
    <property type="match status" value="1"/>
</dbReference>
<dbReference type="OrthoDB" id="9806525at2"/>
<dbReference type="GO" id="GO:0005886">
    <property type="term" value="C:plasma membrane"/>
    <property type="evidence" value="ECO:0007669"/>
    <property type="project" value="UniProtKB-SubCell"/>
</dbReference>
<dbReference type="InterPro" id="IPR029044">
    <property type="entry name" value="Nucleotide-diphossugar_trans"/>
</dbReference>
<name>A0A517PEZ0_9PLAN</name>
<dbReference type="GO" id="GO:0016757">
    <property type="term" value="F:glycosyltransferase activity"/>
    <property type="evidence" value="ECO:0007669"/>
    <property type="project" value="UniProtKB-KW"/>
</dbReference>
<protein>
    <submittedName>
        <fullName evidence="7">PGL/p-HBAD biosynthesis glycosyltransferase</fullName>
        <ecNumber evidence="7">2.4.1.-</ecNumber>
    </submittedName>
</protein>
<dbReference type="EC" id="2.4.1.-" evidence="7"/>
<dbReference type="PANTHER" id="PTHR43646:SF2">
    <property type="entry name" value="GLYCOSYLTRANSFERASE 2-LIKE DOMAIN-CONTAINING PROTEIN"/>
    <property type="match status" value="1"/>
</dbReference>
<evidence type="ECO:0000313" key="8">
    <source>
        <dbReference type="Proteomes" id="UP000318741"/>
    </source>
</evidence>
<dbReference type="Proteomes" id="UP000318741">
    <property type="component" value="Chromosome"/>
</dbReference>
<proteinExistence type="predicted"/>
<evidence type="ECO:0000256" key="2">
    <source>
        <dbReference type="ARBA" id="ARBA00022475"/>
    </source>
</evidence>
<feature type="domain" description="Glycosyltransferase 2-like" evidence="6">
    <location>
        <begin position="7"/>
        <end position="136"/>
    </location>
</feature>